<reference evidence="2 3" key="1">
    <citation type="submission" date="2019-09" db="EMBL/GenBank/DDBJ databases">
        <title>Hydrogenophaga aromatica sp. nov., isolated from a para-xylene-degrading enrichment culture.</title>
        <authorList>
            <person name="Tancsics A."/>
            <person name="Banerjee S."/>
        </authorList>
    </citation>
    <scope>NUCLEOTIDE SEQUENCE [LARGE SCALE GENOMIC DNA]</scope>
    <source>
        <strain evidence="2 3">D2P1</strain>
    </source>
</reference>
<organism evidence="2 3">
    <name type="scientific">Hydrogenophaga aromaticivorans</name>
    <dbReference type="NCBI Taxonomy" id="2610898"/>
    <lineage>
        <taxon>Bacteria</taxon>
        <taxon>Pseudomonadati</taxon>
        <taxon>Pseudomonadota</taxon>
        <taxon>Betaproteobacteria</taxon>
        <taxon>Burkholderiales</taxon>
        <taxon>Comamonadaceae</taxon>
        <taxon>Hydrogenophaga</taxon>
    </lineage>
</organism>
<proteinExistence type="predicted"/>
<gene>
    <name evidence="2" type="ORF">F3K02_11325</name>
</gene>
<keyword evidence="1" id="KW-0732">Signal</keyword>
<feature type="chain" id="PRO_5031517581" description="Lipoprotein" evidence="1">
    <location>
        <begin position="25"/>
        <end position="99"/>
    </location>
</feature>
<dbReference type="EMBL" id="VYGV01000007">
    <property type="protein sequence ID" value="NWF45836.1"/>
    <property type="molecule type" value="Genomic_DNA"/>
</dbReference>
<dbReference type="AlphaFoldDB" id="A0A7Y8GWK5"/>
<dbReference type="Proteomes" id="UP000545507">
    <property type="component" value="Unassembled WGS sequence"/>
</dbReference>
<evidence type="ECO:0000313" key="3">
    <source>
        <dbReference type="Proteomes" id="UP000545507"/>
    </source>
</evidence>
<dbReference type="RefSeq" id="WP_177135720.1">
    <property type="nucleotide sequence ID" value="NZ_VYGV01000007.1"/>
</dbReference>
<evidence type="ECO:0000313" key="2">
    <source>
        <dbReference type="EMBL" id="NWF45836.1"/>
    </source>
</evidence>
<evidence type="ECO:0008006" key="4">
    <source>
        <dbReference type="Google" id="ProtNLM"/>
    </source>
</evidence>
<keyword evidence="3" id="KW-1185">Reference proteome</keyword>
<accession>A0A7Y8GWK5</accession>
<feature type="signal peptide" evidence="1">
    <location>
        <begin position="1"/>
        <end position="24"/>
    </location>
</feature>
<comment type="caution">
    <text evidence="2">The sequence shown here is derived from an EMBL/GenBank/DDBJ whole genome shotgun (WGS) entry which is preliminary data.</text>
</comment>
<sequence length="99" mass="10576">MKKTATWFSFATLSAFLLAACVSAAPPNPRDQAVNQAWETYCTSGYCEGAKGTIVERTDSTLTVSINGNIRYMTYTVTGGPGGYEARVSPTANQGRTKP</sequence>
<protein>
    <recommendedName>
        <fullName evidence="4">Lipoprotein</fullName>
    </recommendedName>
</protein>
<evidence type="ECO:0000256" key="1">
    <source>
        <dbReference type="SAM" id="SignalP"/>
    </source>
</evidence>
<name>A0A7Y8GWK5_9BURK</name>
<dbReference type="PROSITE" id="PS51257">
    <property type="entry name" value="PROKAR_LIPOPROTEIN"/>
    <property type="match status" value="1"/>
</dbReference>